<accession>A0A2P2J8C9</accession>
<dbReference type="AlphaFoldDB" id="A0A2P2J8C9"/>
<proteinExistence type="predicted"/>
<sequence>MIINDFSVAPLRIEALSSISCIKVETPRNWQSPAPTRANMQSRIEMLALSHGTKQPTCAMRIFTPTCRINVDFPPILGPVIIWNQLCPLTSLQSFGIKFTQSCASTQGCLQPSKIISPSSEEVISGLVYGVGQLEAKSAKLSKTSNSESLPAKEVNTSEKVAAVRTTRLTSSC</sequence>
<name>A0A2P2J8C9_RHIMU</name>
<dbReference type="EMBL" id="GGEC01009235">
    <property type="protein sequence ID" value="MBW89718.1"/>
    <property type="molecule type" value="Transcribed_RNA"/>
</dbReference>
<protein>
    <submittedName>
        <fullName evidence="1">DNA mismatch repair protein MSH2</fullName>
    </submittedName>
</protein>
<organism evidence="1">
    <name type="scientific">Rhizophora mucronata</name>
    <name type="common">Asiatic mangrove</name>
    <dbReference type="NCBI Taxonomy" id="61149"/>
    <lineage>
        <taxon>Eukaryota</taxon>
        <taxon>Viridiplantae</taxon>
        <taxon>Streptophyta</taxon>
        <taxon>Embryophyta</taxon>
        <taxon>Tracheophyta</taxon>
        <taxon>Spermatophyta</taxon>
        <taxon>Magnoliopsida</taxon>
        <taxon>eudicotyledons</taxon>
        <taxon>Gunneridae</taxon>
        <taxon>Pentapetalae</taxon>
        <taxon>rosids</taxon>
        <taxon>fabids</taxon>
        <taxon>Malpighiales</taxon>
        <taxon>Rhizophoraceae</taxon>
        <taxon>Rhizophora</taxon>
    </lineage>
</organism>
<evidence type="ECO:0000313" key="1">
    <source>
        <dbReference type="EMBL" id="MBW89718.1"/>
    </source>
</evidence>
<reference evidence="1" key="1">
    <citation type="submission" date="2018-02" db="EMBL/GenBank/DDBJ databases">
        <title>Rhizophora mucronata_Transcriptome.</title>
        <authorList>
            <person name="Meera S.P."/>
            <person name="Sreeshan A."/>
            <person name="Augustine A."/>
        </authorList>
    </citation>
    <scope>NUCLEOTIDE SEQUENCE</scope>
    <source>
        <tissue evidence="1">Leaf</tissue>
    </source>
</reference>